<dbReference type="GO" id="GO:0005096">
    <property type="term" value="F:GTPase activator activity"/>
    <property type="evidence" value="ECO:0007669"/>
    <property type="project" value="InterPro"/>
</dbReference>
<dbReference type="Proteomes" id="UP000789595">
    <property type="component" value="Unassembled WGS sequence"/>
</dbReference>
<feature type="domain" description="Tubulin-folding cofactor D C-terminal" evidence="3">
    <location>
        <begin position="943"/>
        <end position="1108"/>
    </location>
</feature>
<keyword evidence="6" id="KW-1185">Reference proteome</keyword>
<dbReference type="Pfam" id="PF25767">
    <property type="entry name" value="ARM_TBCD_2nd"/>
    <property type="match status" value="1"/>
</dbReference>
<evidence type="ECO:0000259" key="3">
    <source>
        <dbReference type="Pfam" id="PF12612"/>
    </source>
</evidence>
<dbReference type="Gene3D" id="1.25.10.10">
    <property type="entry name" value="Leucine-rich Repeat Variant"/>
    <property type="match status" value="1"/>
</dbReference>
<dbReference type="AlphaFoldDB" id="A0A8J2X395"/>
<protein>
    <recommendedName>
        <fullName evidence="7">Tubulin-specific chaperone D</fullName>
    </recommendedName>
</protein>
<dbReference type="Pfam" id="PF12612">
    <property type="entry name" value="TFCD_C"/>
    <property type="match status" value="1"/>
</dbReference>
<dbReference type="GO" id="GO:0000226">
    <property type="term" value="P:microtubule cytoskeleton organization"/>
    <property type="evidence" value="ECO:0007669"/>
    <property type="project" value="TreeGrafter"/>
</dbReference>
<organism evidence="5 6">
    <name type="scientific">Pelagomonas calceolata</name>
    <dbReference type="NCBI Taxonomy" id="35677"/>
    <lineage>
        <taxon>Eukaryota</taxon>
        <taxon>Sar</taxon>
        <taxon>Stramenopiles</taxon>
        <taxon>Ochrophyta</taxon>
        <taxon>Pelagophyceae</taxon>
        <taxon>Pelagomonadales</taxon>
        <taxon>Pelagomonadaceae</taxon>
        <taxon>Pelagomonas</taxon>
    </lineage>
</organism>
<dbReference type="GO" id="GO:0007021">
    <property type="term" value="P:tubulin complex assembly"/>
    <property type="evidence" value="ECO:0007669"/>
    <property type="project" value="InterPro"/>
</dbReference>
<evidence type="ECO:0000256" key="1">
    <source>
        <dbReference type="ARBA" id="ARBA00023186"/>
    </source>
</evidence>
<dbReference type="InterPro" id="IPR016024">
    <property type="entry name" value="ARM-type_fold"/>
</dbReference>
<sequence>MLTNAPDSASTADKSGFLQVVNRICFDEKDQNKNQKHGFRESENEREQNAHTVRKYCTTSTVSPDITHATECLITFASTHDIAVRLLRSPICSPQLGFQDRKLDRACDMLYEICSAQGYKNMVKSVPHAVRDLHAVYVTLISLDGSPQTKRWRTHYLLLLWLGVLLLNPFDMNSLVDDGTTLVAGIVQCCTEALNEPGPSRQAAAFCISTTLTRQDVSIHFMVDLVHQISSLLADLGSLESQAPFAAMGAVQALAAIYKRGDRTLLQKLADRVFEAVRPCLLDAKYGTIRILKHFVIKLVARLGIAVLKPRNASWCYTRGKRTLMMDGFESCYEVSDADEETGQRASVGVEDERFKHIVESAVGVLLQATCDSETKIRWSAAKGIARIASRLPRGLADDIVKNILSIFTDPGSHHNDNAWHGSCLALAELGRLGILLPKRLPESLSALEVALRYEVRHGSRSVGANVRDAACYVAWAFARAYPPCVLGLYLPALIEKILMTAVFDREVHVRRAAGAALQENIGRQGIQAFGSIGIKLTQTLSFSALGSCERAYIEMTPVIAKMGYWEAAFAKLLRELVGHWDTRIRILSAKSLYALVNIVNDRSLLQDIARRASLVLAPLASGSRDLAFRHGALLALAHVMRALRTFDDNYLSAQLSTVVPSLESSRLYRGRDGDLVRIAACSFIAALASCSCPLNAPTQLRLLGSLDDSSGHALETVRAAAATAVRVLSMSYFGVVAYTNGAFNEPDEVLLSQTVFKYLDIVRKGTTASLARGSCNCLGALPAWLVVRDKSTLDVVFETLIVRAWRFNMVAGEKDAETRRGALVALKEIVTIIDSRHLIRKRALKLHASFVHNAARDFGLDKRGDVGSWCRICGLKAAVSLASVINPQCNLTSTSCKSRIVPCLLTRAARITADCGCVNFVLARPFLHVDSIFSWGARESQELCCSLLRHLSEKLDTVRKISLQLLPMLFKRAPAVPMRNEIEVRLFANGKSTELPSRLCTCLQLKGAYHSAILSGLIQSAGSRDSKMGSLFRHALVHHAMTEAKTQDNSDTSYLARSFVLKTRTLGSRVSKAPSVEERSRMHLPLLRCLTALIEAGALNPIFQTASRVHSDPNALGLDLVISLTLLASYQHSSDVKKICAAVDALLAYLSAAAVSAPVLAHRSLATLLQCLHSPYPRTRAYIAEQLYARLVELSMVRDCFVGMGPLSAAQELLCDINWGAEVNMKFFDDVIFRLCHILMIEKGHIQSQEAPPKVNHPECDELESYAYLVRVAGY</sequence>
<evidence type="ECO:0000259" key="4">
    <source>
        <dbReference type="Pfam" id="PF25767"/>
    </source>
</evidence>
<dbReference type="PANTHER" id="PTHR12658:SF0">
    <property type="entry name" value="TUBULIN-SPECIFIC CHAPERONE D"/>
    <property type="match status" value="1"/>
</dbReference>
<proteinExistence type="predicted"/>
<evidence type="ECO:0008006" key="7">
    <source>
        <dbReference type="Google" id="ProtNLM"/>
    </source>
</evidence>
<feature type="region of interest" description="Disordered" evidence="2">
    <location>
        <begin position="32"/>
        <end position="51"/>
    </location>
</feature>
<evidence type="ECO:0000313" key="6">
    <source>
        <dbReference type="Proteomes" id="UP000789595"/>
    </source>
</evidence>
<reference evidence="5" key="1">
    <citation type="submission" date="2021-11" db="EMBL/GenBank/DDBJ databases">
        <authorList>
            <consortium name="Genoscope - CEA"/>
            <person name="William W."/>
        </authorList>
    </citation>
    <scope>NUCLEOTIDE SEQUENCE</scope>
</reference>
<keyword evidence="1" id="KW-0143">Chaperone</keyword>
<name>A0A8J2X395_9STRA</name>
<evidence type="ECO:0000313" key="5">
    <source>
        <dbReference type="EMBL" id="CAH0379317.1"/>
    </source>
</evidence>
<dbReference type="PANTHER" id="PTHR12658">
    <property type="entry name" value="BETA-TUBULIN COFACTOR D"/>
    <property type="match status" value="1"/>
</dbReference>
<accession>A0A8J2X395</accession>
<dbReference type="GO" id="GO:0048487">
    <property type="term" value="F:beta-tubulin binding"/>
    <property type="evidence" value="ECO:0007669"/>
    <property type="project" value="InterPro"/>
</dbReference>
<evidence type="ECO:0000256" key="2">
    <source>
        <dbReference type="SAM" id="MobiDB-lite"/>
    </source>
</evidence>
<feature type="domain" description="Tubulin-folding cofactor D ARM repeats" evidence="4">
    <location>
        <begin position="292"/>
        <end position="527"/>
    </location>
</feature>
<dbReference type="OrthoDB" id="10253476at2759"/>
<gene>
    <name evidence="5" type="ORF">PECAL_6P09330</name>
</gene>
<feature type="compositionally biased region" description="Basic and acidic residues" evidence="2">
    <location>
        <begin position="32"/>
        <end position="49"/>
    </location>
</feature>
<dbReference type="InterPro" id="IPR058033">
    <property type="entry name" value="ARM_TBCD_2nd"/>
</dbReference>
<dbReference type="EMBL" id="CAKKNE010000006">
    <property type="protein sequence ID" value="CAH0379317.1"/>
    <property type="molecule type" value="Genomic_DNA"/>
</dbReference>
<dbReference type="SUPFAM" id="SSF48371">
    <property type="entry name" value="ARM repeat"/>
    <property type="match status" value="1"/>
</dbReference>
<dbReference type="InterPro" id="IPR033162">
    <property type="entry name" value="TBCD"/>
</dbReference>
<dbReference type="InterPro" id="IPR022577">
    <property type="entry name" value="TBCD_C"/>
</dbReference>
<dbReference type="InterPro" id="IPR011989">
    <property type="entry name" value="ARM-like"/>
</dbReference>
<dbReference type="GO" id="GO:0007023">
    <property type="term" value="P:post-chaperonin tubulin folding pathway"/>
    <property type="evidence" value="ECO:0007669"/>
    <property type="project" value="InterPro"/>
</dbReference>
<comment type="caution">
    <text evidence="5">The sequence shown here is derived from an EMBL/GenBank/DDBJ whole genome shotgun (WGS) entry which is preliminary data.</text>
</comment>
<dbReference type="Pfam" id="PF23579">
    <property type="entry name" value="ARM_TBCD"/>
    <property type="match status" value="1"/>
</dbReference>